<keyword evidence="4 8" id="KW-0812">Transmembrane</keyword>
<keyword evidence="7 8" id="KW-0998">Cell outer membrane</keyword>
<evidence type="ECO:0000256" key="8">
    <source>
        <dbReference type="PROSITE-ProRule" id="PRU01360"/>
    </source>
</evidence>
<dbReference type="Gene3D" id="2.40.170.20">
    <property type="entry name" value="TonB-dependent receptor, beta-barrel domain"/>
    <property type="match status" value="1"/>
</dbReference>
<dbReference type="Pfam" id="PF07715">
    <property type="entry name" value="Plug"/>
    <property type="match status" value="1"/>
</dbReference>
<evidence type="ECO:0000256" key="7">
    <source>
        <dbReference type="ARBA" id="ARBA00023237"/>
    </source>
</evidence>
<evidence type="ECO:0000256" key="1">
    <source>
        <dbReference type="ARBA" id="ARBA00004571"/>
    </source>
</evidence>
<keyword evidence="14" id="KW-1185">Reference proteome</keyword>
<dbReference type="InterPro" id="IPR039426">
    <property type="entry name" value="TonB-dep_rcpt-like"/>
</dbReference>
<sequence>MRTILITFCLSLLATNVAGQQISGTLVSSENTPLEGAYVLNQNSNTHAHTNENGYFTIRDTRAGDTLKLGALGYQKLVLPLSEEQISEGLTVVLEEAALQLSEVVIQPEINALSVLAEVDLKVQPVSSSQEILQKVPGLFIGQHAGGGKAEQLFLRGFDIDHGTDIALSVDNMPVNMVSHAHGQGYSDLHFVIPETLENIDFDKGPYHADKGNFATAGYVDFRTRDRLTKNSLQVEYGDFGWNRNLGLFNILDEGQQSAYVATEFLQFDGPFESSQDFSRINLFGKYTLSSDRDSRFSATISYFTSSWDASGQIPQRAVDRGLISRFGAIDDTEGGTTSRANLNLEYVKAAEDGSIFKANAFWSRYDFELYSNFTFFLEDPENGDQIAQRESRDVFGLNSSWNKDFNLGNTDIELRIGSGFRKDLIQNNELSRTANRREILERLQLGDVKESNLYGYADARVRWQRFTLLSGLRLDHFEFGYVDALSNVYENQREVKTIVSPKLSLLYNPSNNWQLFLKSGIGFHSNDSRVVLRENTDEILPKAYGIDAGTIFRSGSQWVFNAALWYLYLEQEFVYVGDAGIVEPSGRSERRGIDLGLRYQISDWLYFNSDLTYSDARSLDDEDGNDHIPLAPKITLAGGLSASGLRKWSGGIRYRFLSDRPANEDNSIVAEGYLVFDANLNYELLPDLTLGISVQNLFNTDWNETQFATTSRLREEAQPVEEIHFTPGAPFYLQGRIRYTF</sequence>
<dbReference type="InterPro" id="IPR037066">
    <property type="entry name" value="Plug_dom_sf"/>
</dbReference>
<protein>
    <recommendedName>
        <fullName evidence="15">TonB-dependent receptor</fullName>
    </recommendedName>
</protein>
<evidence type="ECO:0008006" key="15">
    <source>
        <dbReference type="Google" id="ProtNLM"/>
    </source>
</evidence>
<evidence type="ECO:0000259" key="12">
    <source>
        <dbReference type="Pfam" id="PF07715"/>
    </source>
</evidence>
<dbReference type="SUPFAM" id="SSF56935">
    <property type="entry name" value="Porins"/>
    <property type="match status" value="1"/>
</dbReference>
<dbReference type="PANTHER" id="PTHR30069:SF36">
    <property type="entry name" value="BLL6948 PROTEIN"/>
    <property type="match status" value="1"/>
</dbReference>
<evidence type="ECO:0000256" key="9">
    <source>
        <dbReference type="RuleBase" id="RU003357"/>
    </source>
</evidence>
<dbReference type="RefSeq" id="WP_188369803.1">
    <property type="nucleotide sequence ID" value="NZ_BMFH01000001.1"/>
</dbReference>
<evidence type="ECO:0000256" key="6">
    <source>
        <dbReference type="ARBA" id="ARBA00023136"/>
    </source>
</evidence>
<dbReference type="InterPro" id="IPR012910">
    <property type="entry name" value="Plug_dom"/>
</dbReference>
<dbReference type="InterPro" id="IPR036942">
    <property type="entry name" value="Beta-barrel_TonB_sf"/>
</dbReference>
<comment type="similarity">
    <text evidence="8 9">Belongs to the TonB-dependent receptor family.</text>
</comment>
<keyword evidence="2 8" id="KW-0813">Transport</keyword>
<dbReference type="Pfam" id="PF13715">
    <property type="entry name" value="CarbopepD_reg_2"/>
    <property type="match status" value="1"/>
</dbReference>
<dbReference type="InterPro" id="IPR000531">
    <property type="entry name" value="Beta-barrel_TonB"/>
</dbReference>
<dbReference type="EMBL" id="BMFH01000001">
    <property type="protein sequence ID" value="GGD46994.1"/>
    <property type="molecule type" value="Genomic_DNA"/>
</dbReference>
<dbReference type="Pfam" id="PF00593">
    <property type="entry name" value="TonB_dep_Rec_b-barrel"/>
    <property type="match status" value="1"/>
</dbReference>
<dbReference type="Proteomes" id="UP000625780">
    <property type="component" value="Unassembled WGS sequence"/>
</dbReference>
<comment type="caution">
    <text evidence="13">The sequence shown here is derived from an EMBL/GenBank/DDBJ whole genome shotgun (WGS) entry which is preliminary data.</text>
</comment>
<evidence type="ECO:0000256" key="3">
    <source>
        <dbReference type="ARBA" id="ARBA00022452"/>
    </source>
</evidence>
<dbReference type="PANTHER" id="PTHR30069">
    <property type="entry name" value="TONB-DEPENDENT OUTER MEMBRANE RECEPTOR"/>
    <property type="match status" value="1"/>
</dbReference>
<dbReference type="Gene3D" id="2.170.130.10">
    <property type="entry name" value="TonB-dependent receptor, plug domain"/>
    <property type="match status" value="1"/>
</dbReference>
<evidence type="ECO:0000259" key="11">
    <source>
        <dbReference type="Pfam" id="PF00593"/>
    </source>
</evidence>
<feature type="signal peptide" evidence="10">
    <location>
        <begin position="1"/>
        <end position="20"/>
    </location>
</feature>
<evidence type="ECO:0000256" key="4">
    <source>
        <dbReference type="ARBA" id="ARBA00022692"/>
    </source>
</evidence>
<feature type="domain" description="TonB-dependent receptor plug" evidence="12">
    <location>
        <begin position="112"/>
        <end position="218"/>
    </location>
</feature>
<reference evidence="14" key="1">
    <citation type="journal article" date="2019" name="Int. J. Syst. Evol. Microbiol.">
        <title>The Global Catalogue of Microorganisms (GCM) 10K type strain sequencing project: providing services to taxonomists for standard genome sequencing and annotation.</title>
        <authorList>
            <consortium name="The Broad Institute Genomics Platform"/>
            <consortium name="The Broad Institute Genome Sequencing Center for Infectious Disease"/>
            <person name="Wu L."/>
            <person name="Ma J."/>
        </authorList>
    </citation>
    <scope>NUCLEOTIDE SEQUENCE [LARGE SCALE GENOMIC DNA]</scope>
    <source>
        <strain evidence="14">CGMCC 1.12606</strain>
    </source>
</reference>
<evidence type="ECO:0000256" key="5">
    <source>
        <dbReference type="ARBA" id="ARBA00023077"/>
    </source>
</evidence>
<dbReference type="InterPro" id="IPR008969">
    <property type="entry name" value="CarboxyPept-like_regulatory"/>
</dbReference>
<evidence type="ECO:0000313" key="13">
    <source>
        <dbReference type="EMBL" id="GGD46994.1"/>
    </source>
</evidence>
<proteinExistence type="inferred from homology"/>
<keyword evidence="3 8" id="KW-1134">Transmembrane beta strand</keyword>
<evidence type="ECO:0000256" key="2">
    <source>
        <dbReference type="ARBA" id="ARBA00022448"/>
    </source>
</evidence>
<feature type="chain" id="PRO_5047284059" description="TonB-dependent receptor" evidence="10">
    <location>
        <begin position="21"/>
        <end position="742"/>
    </location>
</feature>
<name>A0ABQ1QUK4_9FLAO</name>
<feature type="domain" description="TonB-dependent receptor-like beta-barrel" evidence="11">
    <location>
        <begin position="291"/>
        <end position="698"/>
    </location>
</feature>
<gene>
    <name evidence="13" type="ORF">GCM10011361_12300</name>
</gene>
<evidence type="ECO:0000313" key="14">
    <source>
        <dbReference type="Proteomes" id="UP000625780"/>
    </source>
</evidence>
<keyword evidence="6 8" id="KW-0472">Membrane</keyword>
<organism evidence="13 14">
    <name type="scientific">Muriicola marianensis</name>
    <dbReference type="NCBI Taxonomy" id="1324801"/>
    <lineage>
        <taxon>Bacteria</taxon>
        <taxon>Pseudomonadati</taxon>
        <taxon>Bacteroidota</taxon>
        <taxon>Flavobacteriia</taxon>
        <taxon>Flavobacteriales</taxon>
        <taxon>Flavobacteriaceae</taxon>
        <taxon>Muriicola</taxon>
    </lineage>
</organism>
<dbReference type="SUPFAM" id="SSF49464">
    <property type="entry name" value="Carboxypeptidase regulatory domain-like"/>
    <property type="match status" value="1"/>
</dbReference>
<dbReference type="PROSITE" id="PS52016">
    <property type="entry name" value="TONB_DEPENDENT_REC_3"/>
    <property type="match status" value="1"/>
</dbReference>
<accession>A0ABQ1QUK4</accession>
<keyword evidence="5 9" id="KW-0798">TonB box</keyword>
<evidence type="ECO:0000256" key="10">
    <source>
        <dbReference type="SAM" id="SignalP"/>
    </source>
</evidence>
<keyword evidence="10" id="KW-0732">Signal</keyword>
<comment type="subcellular location">
    <subcellularLocation>
        <location evidence="1 8">Cell outer membrane</location>
        <topology evidence="1 8">Multi-pass membrane protein</topology>
    </subcellularLocation>
</comment>